<dbReference type="EMBL" id="OFSQ01000004">
    <property type="protein sequence ID" value="SOY45519.1"/>
    <property type="molecule type" value="Genomic_DNA"/>
</dbReference>
<evidence type="ECO:0000256" key="1">
    <source>
        <dbReference type="SAM" id="MobiDB-lite"/>
    </source>
</evidence>
<dbReference type="AlphaFoldDB" id="A0A975WUQ5"/>
<organism evidence="2 3">
    <name type="scientific">Cupriavidus taiwanensis</name>
    <dbReference type="NCBI Taxonomy" id="164546"/>
    <lineage>
        <taxon>Bacteria</taxon>
        <taxon>Pseudomonadati</taxon>
        <taxon>Pseudomonadota</taxon>
        <taxon>Betaproteobacteria</taxon>
        <taxon>Burkholderiales</taxon>
        <taxon>Burkholderiaceae</taxon>
        <taxon>Cupriavidus</taxon>
    </lineage>
</organism>
<dbReference type="Proteomes" id="UP000256780">
    <property type="component" value="Chromosome CBM2587_a"/>
</dbReference>
<proteinExistence type="predicted"/>
<reference evidence="2 3" key="1">
    <citation type="submission" date="2018-01" db="EMBL/GenBank/DDBJ databases">
        <authorList>
            <person name="Clerissi C."/>
        </authorList>
    </citation>
    <scope>NUCLEOTIDE SEQUENCE [LARGE SCALE GENOMIC DNA]</scope>
    <source>
        <strain evidence="2">Cupriavidus sp. LMG 19464</strain>
    </source>
</reference>
<evidence type="ECO:0000313" key="3">
    <source>
        <dbReference type="Proteomes" id="UP000256780"/>
    </source>
</evidence>
<name>A0A975WUQ5_9BURK</name>
<feature type="compositionally biased region" description="Polar residues" evidence="1">
    <location>
        <begin position="43"/>
        <end position="58"/>
    </location>
</feature>
<feature type="region of interest" description="Disordered" evidence="1">
    <location>
        <begin position="36"/>
        <end position="58"/>
    </location>
</feature>
<gene>
    <name evidence="2" type="ORF">CBM2587_A120120</name>
</gene>
<sequence length="58" mass="6163">MSARVLPLPLAGEGWGEGGRINEVMTVRWQCVSCPSDPPGKQHSANLQRSVDAVTATT</sequence>
<protein>
    <submittedName>
        <fullName evidence="2">Uncharacterized protein</fullName>
    </submittedName>
</protein>
<accession>A0A975WUQ5</accession>
<comment type="caution">
    <text evidence="2">The sequence shown here is derived from an EMBL/GenBank/DDBJ whole genome shotgun (WGS) entry which is preliminary data.</text>
</comment>
<evidence type="ECO:0000313" key="2">
    <source>
        <dbReference type="EMBL" id="SOY45519.1"/>
    </source>
</evidence>